<gene>
    <name evidence="1" type="ORF">YC6258_03204</name>
</gene>
<dbReference type="OrthoDB" id="5616307at2"/>
<dbReference type="HOGENOM" id="CLU_150108_1_0_6"/>
<proteinExistence type="predicted"/>
<organism evidence="1 2">
    <name type="scientific">Gynuella sunshinyii YC6258</name>
    <dbReference type="NCBI Taxonomy" id="1445510"/>
    <lineage>
        <taxon>Bacteria</taxon>
        <taxon>Pseudomonadati</taxon>
        <taxon>Pseudomonadota</taxon>
        <taxon>Gammaproteobacteria</taxon>
        <taxon>Oceanospirillales</taxon>
        <taxon>Saccharospirillaceae</taxon>
        <taxon>Gynuella</taxon>
    </lineage>
</organism>
<dbReference type="RefSeq" id="WP_044617579.1">
    <property type="nucleotide sequence ID" value="NZ_CP007142.1"/>
</dbReference>
<dbReference type="KEGG" id="gsn:YC6258_03204"/>
<dbReference type="Proteomes" id="UP000032266">
    <property type="component" value="Chromosome"/>
</dbReference>
<evidence type="ECO:0000313" key="1">
    <source>
        <dbReference type="EMBL" id="AJQ95240.1"/>
    </source>
</evidence>
<dbReference type="EMBL" id="CP007142">
    <property type="protein sequence ID" value="AJQ95240.1"/>
    <property type="molecule type" value="Genomic_DNA"/>
</dbReference>
<name>A0A0C5V776_9GAMM</name>
<evidence type="ECO:0000313" key="2">
    <source>
        <dbReference type="Proteomes" id="UP000032266"/>
    </source>
</evidence>
<dbReference type="STRING" id="1445510.YC6258_03204"/>
<reference evidence="1 2" key="1">
    <citation type="submission" date="2014-01" db="EMBL/GenBank/DDBJ databases">
        <title>Full genme sequencing of cellulolytic bacterium Gynuella sunshinyii YC6258T gen. nov., sp. nov.</title>
        <authorList>
            <person name="Khan H."/>
            <person name="Chung E.J."/>
            <person name="Chung Y.R."/>
        </authorList>
    </citation>
    <scope>NUCLEOTIDE SEQUENCE [LARGE SCALE GENOMIC DNA]</scope>
    <source>
        <strain evidence="1 2">YC6258</strain>
    </source>
</reference>
<sequence>MDYNTLINQMTPEIYQTLKSSLELSKWPNGQRMSEQQKESCMEAIIAYEYRFKNEQERTGYIEKGKKITQQGVQESPINLIDILQEGS</sequence>
<dbReference type="AlphaFoldDB" id="A0A0C5V776"/>
<dbReference type="Pfam" id="PF07023">
    <property type="entry name" value="DUF1315"/>
    <property type="match status" value="1"/>
</dbReference>
<dbReference type="InterPro" id="IPR009749">
    <property type="entry name" value="DUF1315"/>
</dbReference>
<accession>A0A0C5V776</accession>
<protein>
    <submittedName>
        <fullName evidence="1">Uncharacterized protein</fullName>
    </submittedName>
</protein>
<keyword evidence="2" id="KW-1185">Reference proteome</keyword>